<dbReference type="Pfam" id="PF13855">
    <property type="entry name" value="LRR_8"/>
    <property type="match status" value="1"/>
</dbReference>
<evidence type="ECO:0000313" key="4">
    <source>
        <dbReference type="EnsemblMetazoa" id="AALFPA23_002625.P2542"/>
    </source>
</evidence>
<evidence type="ECO:0000256" key="1">
    <source>
        <dbReference type="ARBA" id="ARBA00022614"/>
    </source>
</evidence>
<evidence type="ECO:0000313" key="5">
    <source>
        <dbReference type="Proteomes" id="UP000069940"/>
    </source>
</evidence>
<dbReference type="EnsemblMetazoa" id="AALFPA23_002625.R2542">
    <property type="protein sequence ID" value="AALFPA23_002625.P2542"/>
    <property type="gene ID" value="AALFPA23_002625"/>
</dbReference>
<proteinExistence type="predicted"/>
<dbReference type="PANTHER" id="PTHR24366:SF96">
    <property type="entry name" value="LEUCINE RICH REPEAT CONTAINING 53"/>
    <property type="match status" value="1"/>
</dbReference>
<dbReference type="RefSeq" id="XP_019562109.3">
    <property type="nucleotide sequence ID" value="XM_019706564.3"/>
</dbReference>
<evidence type="ECO:0000256" key="2">
    <source>
        <dbReference type="ARBA" id="ARBA00022737"/>
    </source>
</evidence>
<accession>A0ABM1XT61</accession>
<dbReference type="InterPro" id="IPR001611">
    <property type="entry name" value="Leu-rich_rpt"/>
</dbReference>
<dbReference type="InterPro" id="IPR032675">
    <property type="entry name" value="LRR_dom_sf"/>
</dbReference>
<dbReference type="Gene3D" id="3.80.10.10">
    <property type="entry name" value="Ribonuclease Inhibitor"/>
    <property type="match status" value="1"/>
</dbReference>
<reference evidence="5" key="1">
    <citation type="journal article" date="2015" name="Proc. Natl. Acad. Sci. U.S.A.">
        <title>Genome sequence of the Asian Tiger mosquito, Aedes albopictus, reveals insights into its biology, genetics, and evolution.</title>
        <authorList>
            <person name="Chen X.G."/>
            <person name="Jiang X."/>
            <person name="Gu J."/>
            <person name="Xu M."/>
            <person name="Wu Y."/>
            <person name="Deng Y."/>
            <person name="Zhang C."/>
            <person name="Bonizzoni M."/>
            <person name="Dermauw W."/>
            <person name="Vontas J."/>
            <person name="Armbruster P."/>
            <person name="Huang X."/>
            <person name="Yang Y."/>
            <person name="Zhang H."/>
            <person name="He W."/>
            <person name="Peng H."/>
            <person name="Liu Y."/>
            <person name="Wu K."/>
            <person name="Chen J."/>
            <person name="Lirakis M."/>
            <person name="Topalis P."/>
            <person name="Van Leeuwen T."/>
            <person name="Hall A.B."/>
            <person name="Jiang X."/>
            <person name="Thorpe C."/>
            <person name="Mueller R.L."/>
            <person name="Sun C."/>
            <person name="Waterhouse R.M."/>
            <person name="Yan G."/>
            <person name="Tu Z.J."/>
            <person name="Fang X."/>
            <person name="James A.A."/>
        </authorList>
    </citation>
    <scope>NUCLEOTIDE SEQUENCE [LARGE SCALE GENOMIC DNA]</scope>
    <source>
        <strain evidence="5">Foshan</strain>
    </source>
</reference>
<feature type="signal peptide" evidence="3">
    <location>
        <begin position="1"/>
        <end position="22"/>
    </location>
</feature>
<feature type="chain" id="PRO_5045035734" description="Leucine-rich repeat protein" evidence="3">
    <location>
        <begin position="23"/>
        <end position="281"/>
    </location>
</feature>
<keyword evidence="1" id="KW-0433">Leucine-rich repeat</keyword>
<dbReference type="GeneID" id="109430499"/>
<dbReference type="Proteomes" id="UP000069940">
    <property type="component" value="Unassembled WGS sequence"/>
</dbReference>
<keyword evidence="2" id="KW-0677">Repeat</keyword>
<keyword evidence="3" id="KW-0732">Signal</keyword>
<evidence type="ECO:0008006" key="6">
    <source>
        <dbReference type="Google" id="ProtNLM"/>
    </source>
</evidence>
<keyword evidence="5" id="KW-1185">Reference proteome</keyword>
<name>A0ABM1XT61_AEDAL</name>
<evidence type="ECO:0000256" key="3">
    <source>
        <dbReference type="SAM" id="SignalP"/>
    </source>
</evidence>
<dbReference type="SUPFAM" id="SSF52058">
    <property type="entry name" value="L domain-like"/>
    <property type="match status" value="1"/>
</dbReference>
<protein>
    <recommendedName>
        <fullName evidence="6">Leucine-rich repeat protein</fullName>
    </recommendedName>
</protein>
<reference evidence="4" key="2">
    <citation type="submission" date="2025-05" db="UniProtKB">
        <authorList>
            <consortium name="EnsemblMetazoa"/>
        </authorList>
    </citation>
    <scope>IDENTIFICATION</scope>
    <source>
        <strain evidence="4">Foshan</strain>
    </source>
</reference>
<organism evidence="4 5">
    <name type="scientific">Aedes albopictus</name>
    <name type="common">Asian tiger mosquito</name>
    <name type="synonym">Stegomyia albopicta</name>
    <dbReference type="NCBI Taxonomy" id="7160"/>
    <lineage>
        <taxon>Eukaryota</taxon>
        <taxon>Metazoa</taxon>
        <taxon>Ecdysozoa</taxon>
        <taxon>Arthropoda</taxon>
        <taxon>Hexapoda</taxon>
        <taxon>Insecta</taxon>
        <taxon>Pterygota</taxon>
        <taxon>Neoptera</taxon>
        <taxon>Endopterygota</taxon>
        <taxon>Diptera</taxon>
        <taxon>Nematocera</taxon>
        <taxon>Culicoidea</taxon>
        <taxon>Culicidae</taxon>
        <taxon>Culicinae</taxon>
        <taxon>Aedini</taxon>
        <taxon>Aedes</taxon>
        <taxon>Stegomyia</taxon>
    </lineage>
</organism>
<sequence>MEPTLKSLLACLIFVWIQYSHQERFQCQHVPIEVQWHQVESCVQLDSNQHSFLELESDLLQNHTILELVNSSFTQFGSNHFRVIPPNVKVLSIYHGNVTEVYFMSDSIRSLSILDTNLSRFFAAEQENHELKSLEIRSKAMEAVPFSIEYLRGLEKLLLRGCNLTTVDTEQFGPLRNLMILDLAENAITTIDIPMKATLISITDFYVEDNLLRELDNFPLALPSLRTLSLFGNKWYCDWVTLVRRRIMRARIMVYGGENDCENRIHNGGLCCDKRPEKAIV</sequence>
<dbReference type="PANTHER" id="PTHR24366">
    <property type="entry name" value="IG(IMMUNOGLOBULIN) AND LRR(LEUCINE RICH REPEAT) DOMAINS"/>
    <property type="match status" value="1"/>
</dbReference>